<dbReference type="AlphaFoldDB" id="A0A2T3IV14"/>
<evidence type="ECO:0000256" key="5">
    <source>
        <dbReference type="ARBA" id="ARBA00023288"/>
    </source>
</evidence>
<evidence type="ECO:0000256" key="4">
    <source>
        <dbReference type="ARBA" id="ARBA00023237"/>
    </source>
</evidence>
<gene>
    <name evidence="6" type="primary">lptE</name>
    <name evidence="9" type="ORF">C9I99_18555</name>
</gene>
<keyword evidence="7" id="KW-0175">Coiled coil</keyword>
<dbReference type="Gene3D" id="3.30.160.150">
    <property type="entry name" value="Lipoprotein like domain"/>
    <property type="match status" value="1"/>
</dbReference>
<dbReference type="Pfam" id="PF04390">
    <property type="entry name" value="LptE"/>
    <property type="match status" value="1"/>
</dbReference>
<evidence type="ECO:0000313" key="9">
    <source>
        <dbReference type="EMBL" id="PSU32210.1"/>
    </source>
</evidence>
<keyword evidence="4 6" id="KW-0998">Cell outer membrane</keyword>
<evidence type="ECO:0000256" key="8">
    <source>
        <dbReference type="SAM" id="MobiDB-lite"/>
    </source>
</evidence>
<comment type="caution">
    <text evidence="9">The sequence shown here is derived from an EMBL/GenBank/DDBJ whole genome shotgun (WGS) entry which is preliminary data.</text>
</comment>
<keyword evidence="5 6" id="KW-0449">Lipoprotein</keyword>
<dbReference type="GO" id="GO:1990351">
    <property type="term" value="C:transporter complex"/>
    <property type="evidence" value="ECO:0007669"/>
    <property type="project" value="TreeGrafter"/>
</dbReference>
<dbReference type="PANTHER" id="PTHR38098:SF1">
    <property type="entry name" value="LPS-ASSEMBLY LIPOPROTEIN LPTE"/>
    <property type="match status" value="1"/>
</dbReference>
<evidence type="ECO:0000256" key="6">
    <source>
        <dbReference type="HAMAP-Rule" id="MF_01186"/>
    </source>
</evidence>
<dbReference type="Proteomes" id="UP000241222">
    <property type="component" value="Unassembled WGS sequence"/>
</dbReference>
<name>A0A2T3IV14_9GAMM</name>
<reference evidence="9 10" key="1">
    <citation type="submission" date="2018-03" db="EMBL/GenBank/DDBJ databases">
        <title>Whole genome sequencing of Histamine producing bacteria.</title>
        <authorList>
            <person name="Butler K."/>
        </authorList>
    </citation>
    <scope>NUCLEOTIDE SEQUENCE [LARGE SCALE GENOMIC DNA]</scope>
    <source>
        <strain evidence="9 10">JCM 13586</strain>
    </source>
</reference>
<comment type="subcellular location">
    <subcellularLocation>
        <location evidence="6">Cell outer membrane</location>
        <topology evidence="6">Lipid-anchor</topology>
    </subcellularLocation>
</comment>
<dbReference type="GO" id="GO:0001530">
    <property type="term" value="F:lipopolysaccharide binding"/>
    <property type="evidence" value="ECO:0007669"/>
    <property type="project" value="TreeGrafter"/>
</dbReference>
<keyword evidence="10" id="KW-1185">Reference proteome</keyword>
<evidence type="ECO:0000256" key="7">
    <source>
        <dbReference type="SAM" id="Coils"/>
    </source>
</evidence>
<keyword evidence="3 6" id="KW-0564">Palmitate</keyword>
<feature type="region of interest" description="Disordered" evidence="8">
    <location>
        <begin position="199"/>
        <end position="231"/>
    </location>
</feature>
<proteinExistence type="inferred from homology"/>
<accession>A0A2T3IV14</accession>
<dbReference type="GO" id="GO:0009279">
    <property type="term" value="C:cell outer membrane"/>
    <property type="evidence" value="ECO:0007669"/>
    <property type="project" value="UniProtKB-SubCell"/>
</dbReference>
<keyword evidence="2 6" id="KW-0472">Membrane</keyword>
<dbReference type="GO" id="GO:0015920">
    <property type="term" value="P:lipopolysaccharide transport"/>
    <property type="evidence" value="ECO:0007669"/>
    <property type="project" value="TreeGrafter"/>
</dbReference>
<feature type="coiled-coil region" evidence="7">
    <location>
        <begin position="156"/>
        <end position="191"/>
    </location>
</feature>
<comment type="subunit">
    <text evidence="6">Component of the lipopolysaccharide transport and assembly complex. Interacts with LptD.</text>
</comment>
<protein>
    <recommendedName>
        <fullName evidence="6">LPS-assembly lipoprotein LptE</fullName>
    </recommendedName>
</protein>
<evidence type="ECO:0000256" key="3">
    <source>
        <dbReference type="ARBA" id="ARBA00023139"/>
    </source>
</evidence>
<evidence type="ECO:0000256" key="1">
    <source>
        <dbReference type="ARBA" id="ARBA00022729"/>
    </source>
</evidence>
<dbReference type="InterPro" id="IPR007485">
    <property type="entry name" value="LPS_assembly_LptE"/>
</dbReference>
<dbReference type="GO" id="GO:0043165">
    <property type="term" value="P:Gram-negative-bacterium-type cell outer membrane assembly"/>
    <property type="evidence" value="ECO:0007669"/>
    <property type="project" value="UniProtKB-UniRule"/>
</dbReference>
<keyword evidence="1 6" id="KW-0732">Signal</keyword>
<sequence length="231" mass="25961">MRAFISPKSIIRTFFVVLMALTTASCGFHLRGNYMLPDDIAKLSLTSFDQYGQLHRQVKSQFQLHGIESVAPSSKVPNLHLIGESTGERTLSLYQNARAAEYELTYTVRYSIVVPQKGSQTFTTRVNRTFLDNPLTALAKSVERNMIEQEMREQAAKQIMRQLARLTAVFNQMEEAELQALLEQSANADRNDEQVTTELGLDIKAKSDPASDNANQATMQDVQIEQVETAQ</sequence>
<feature type="compositionally biased region" description="Polar residues" evidence="8">
    <location>
        <begin position="210"/>
        <end position="231"/>
    </location>
</feature>
<comment type="function">
    <text evidence="6">Together with LptD, is involved in the assembly of lipopolysaccharide (LPS) at the surface of the outer membrane. Required for the proper assembly of LptD. Binds LPS and may serve as the LPS recognition site at the outer membrane.</text>
</comment>
<dbReference type="EMBL" id="PYMH01000010">
    <property type="protein sequence ID" value="PSU32210.1"/>
    <property type="molecule type" value="Genomic_DNA"/>
</dbReference>
<dbReference type="RefSeq" id="WP_107350356.1">
    <property type="nucleotide sequence ID" value="NZ_SNZO01000021.1"/>
</dbReference>
<dbReference type="OrthoDB" id="5801564at2"/>
<evidence type="ECO:0000256" key="2">
    <source>
        <dbReference type="ARBA" id="ARBA00023136"/>
    </source>
</evidence>
<dbReference type="PANTHER" id="PTHR38098">
    <property type="entry name" value="LPS-ASSEMBLY LIPOPROTEIN LPTE"/>
    <property type="match status" value="1"/>
</dbReference>
<comment type="similarity">
    <text evidence="6">Belongs to the LptE lipoprotein family.</text>
</comment>
<dbReference type="HAMAP" id="MF_01186">
    <property type="entry name" value="LPS_assembly_LptE"/>
    <property type="match status" value="1"/>
</dbReference>
<evidence type="ECO:0000313" key="10">
    <source>
        <dbReference type="Proteomes" id="UP000241222"/>
    </source>
</evidence>
<dbReference type="PROSITE" id="PS51257">
    <property type="entry name" value="PROKAR_LIPOPROTEIN"/>
    <property type="match status" value="1"/>
</dbReference>
<organism evidence="9 10">
    <name type="scientific">Photobacterium lutimaris</name>
    <dbReference type="NCBI Taxonomy" id="388278"/>
    <lineage>
        <taxon>Bacteria</taxon>
        <taxon>Pseudomonadati</taxon>
        <taxon>Pseudomonadota</taxon>
        <taxon>Gammaproteobacteria</taxon>
        <taxon>Vibrionales</taxon>
        <taxon>Vibrionaceae</taxon>
        <taxon>Photobacterium</taxon>
    </lineage>
</organism>